<dbReference type="Proteomes" id="UP000008021">
    <property type="component" value="Chromosome 11"/>
</dbReference>
<feature type="region of interest" description="Disordered" evidence="1">
    <location>
        <begin position="223"/>
        <end position="250"/>
    </location>
</feature>
<feature type="compositionally biased region" description="Basic and acidic residues" evidence="1">
    <location>
        <begin position="121"/>
        <end position="143"/>
    </location>
</feature>
<keyword evidence="3" id="KW-1185">Reference proteome</keyword>
<evidence type="ECO:0000313" key="3">
    <source>
        <dbReference type="Proteomes" id="UP000008021"/>
    </source>
</evidence>
<dbReference type="eggNOG" id="ENOG502SZJ6">
    <property type="taxonomic scope" value="Eukaryota"/>
</dbReference>
<reference evidence="2" key="1">
    <citation type="submission" date="2015-04" db="UniProtKB">
        <authorList>
            <consortium name="EnsemblPlants"/>
        </authorList>
    </citation>
    <scope>IDENTIFICATION</scope>
</reference>
<accession>A0A0E0F1M0</accession>
<feature type="compositionally biased region" description="Acidic residues" evidence="1">
    <location>
        <begin position="83"/>
        <end position="117"/>
    </location>
</feature>
<protein>
    <submittedName>
        <fullName evidence="2">Uncharacterized protein</fullName>
    </submittedName>
</protein>
<proteinExistence type="predicted"/>
<evidence type="ECO:0000256" key="1">
    <source>
        <dbReference type="SAM" id="MobiDB-lite"/>
    </source>
</evidence>
<dbReference type="Gramene" id="OMERI11G00900.2">
    <property type="protein sequence ID" value="OMERI11G00900.2"/>
    <property type="gene ID" value="OMERI11G00900"/>
</dbReference>
<dbReference type="EnsemblPlants" id="OMERI11G00900.2">
    <property type="protein sequence ID" value="OMERI11G00900.2"/>
    <property type="gene ID" value="OMERI11G00900"/>
</dbReference>
<name>A0A0E0F1M0_9ORYZ</name>
<evidence type="ECO:0000313" key="2">
    <source>
        <dbReference type="EnsemblPlants" id="OMERI11G00900.2"/>
    </source>
</evidence>
<organism evidence="2">
    <name type="scientific">Oryza meridionalis</name>
    <dbReference type="NCBI Taxonomy" id="40149"/>
    <lineage>
        <taxon>Eukaryota</taxon>
        <taxon>Viridiplantae</taxon>
        <taxon>Streptophyta</taxon>
        <taxon>Embryophyta</taxon>
        <taxon>Tracheophyta</taxon>
        <taxon>Spermatophyta</taxon>
        <taxon>Magnoliopsida</taxon>
        <taxon>Liliopsida</taxon>
        <taxon>Poales</taxon>
        <taxon>Poaceae</taxon>
        <taxon>BOP clade</taxon>
        <taxon>Oryzoideae</taxon>
        <taxon>Oryzeae</taxon>
        <taxon>Oryzinae</taxon>
        <taxon>Oryza</taxon>
    </lineage>
</organism>
<reference evidence="2" key="2">
    <citation type="submission" date="2018-05" db="EMBL/GenBank/DDBJ databases">
        <title>OmerRS3 (Oryza meridionalis Reference Sequence Version 3).</title>
        <authorList>
            <person name="Zhang J."/>
            <person name="Kudrna D."/>
            <person name="Lee S."/>
            <person name="Talag J."/>
            <person name="Welchert J."/>
            <person name="Wing R.A."/>
        </authorList>
    </citation>
    <scope>NUCLEOTIDE SEQUENCE [LARGE SCALE GENOMIC DNA]</scope>
    <source>
        <strain evidence="2">cv. OR44</strain>
    </source>
</reference>
<dbReference type="AlphaFoldDB" id="A0A0E0F1M0"/>
<feature type="region of interest" description="Disordered" evidence="1">
    <location>
        <begin position="1"/>
        <end position="164"/>
    </location>
</feature>
<feature type="compositionally biased region" description="Acidic residues" evidence="1">
    <location>
        <begin position="48"/>
        <end position="61"/>
    </location>
</feature>
<sequence>MNESRLTEAAPLAWSGSSRKRSSGMRNAPCAQTMAAPRASAEKMRDPTEEDDEGGGDDEAPEGLPVGEGAAEGGERGRVGGAEEVEEAPGGEEGEERGEGEGVGEEGCGEGEGDDGGVVDAEARFLRRRAVASERDSGRERALRSMSSGQGRAPESARLTESRRRARKARVAAGLASAEETEVGAGETVAVVLAAAGRTVVGRRGGEAAAMAVLDLRDGCAARERERGQRRKERSGTNEMARGRRFLNQG</sequence>